<dbReference type="SUPFAM" id="SSF52540">
    <property type="entry name" value="P-loop containing nucleoside triphosphate hydrolases"/>
    <property type="match status" value="1"/>
</dbReference>
<gene>
    <name evidence="3" type="ORF">S03H2_39618</name>
</gene>
<sequence length="107" mass="12089">VKAQLEEERRRGVDVVVLEAPLLLEAGWTSFVDEVWVTVAPEPMVLRRLKKKVGLSEQESLARIRSQLPSEERIKHADVVIDTDCSLEELRARVGELWQEGSGSLII</sequence>
<dbReference type="Pfam" id="PF01121">
    <property type="entry name" value="CoaE"/>
    <property type="match status" value="1"/>
</dbReference>
<evidence type="ECO:0008006" key="4">
    <source>
        <dbReference type="Google" id="ProtNLM"/>
    </source>
</evidence>
<dbReference type="InterPro" id="IPR001977">
    <property type="entry name" value="Depp_CoAkinase"/>
</dbReference>
<evidence type="ECO:0000256" key="2">
    <source>
        <dbReference type="ARBA" id="ARBA00022840"/>
    </source>
</evidence>
<keyword evidence="2" id="KW-0067">ATP-binding</keyword>
<dbReference type="CDD" id="cd02022">
    <property type="entry name" value="DPCK"/>
    <property type="match status" value="1"/>
</dbReference>
<protein>
    <recommendedName>
        <fullName evidence="4">Dephospho-CoA kinase</fullName>
    </recommendedName>
</protein>
<dbReference type="GO" id="GO:0005524">
    <property type="term" value="F:ATP binding"/>
    <property type="evidence" value="ECO:0007669"/>
    <property type="project" value="UniProtKB-KW"/>
</dbReference>
<dbReference type="PANTHER" id="PTHR10695:SF46">
    <property type="entry name" value="BIFUNCTIONAL COENZYME A SYNTHASE-RELATED"/>
    <property type="match status" value="1"/>
</dbReference>
<evidence type="ECO:0000313" key="3">
    <source>
        <dbReference type="EMBL" id="GAH50114.1"/>
    </source>
</evidence>
<dbReference type="EMBL" id="BARU01024510">
    <property type="protein sequence ID" value="GAH50114.1"/>
    <property type="molecule type" value="Genomic_DNA"/>
</dbReference>
<dbReference type="PANTHER" id="PTHR10695">
    <property type="entry name" value="DEPHOSPHO-COA KINASE-RELATED"/>
    <property type="match status" value="1"/>
</dbReference>
<dbReference type="AlphaFoldDB" id="X1H8E4"/>
<dbReference type="GO" id="GO:0015937">
    <property type="term" value="P:coenzyme A biosynthetic process"/>
    <property type="evidence" value="ECO:0007669"/>
    <property type="project" value="InterPro"/>
</dbReference>
<evidence type="ECO:0000256" key="1">
    <source>
        <dbReference type="ARBA" id="ARBA00022741"/>
    </source>
</evidence>
<organism evidence="3">
    <name type="scientific">marine sediment metagenome</name>
    <dbReference type="NCBI Taxonomy" id="412755"/>
    <lineage>
        <taxon>unclassified sequences</taxon>
        <taxon>metagenomes</taxon>
        <taxon>ecological metagenomes</taxon>
    </lineage>
</organism>
<reference evidence="3" key="1">
    <citation type="journal article" date="2014" name="Front. Microbiol.">
        <title>High frequency of phylogenetically diverse reductive dehalogenase-homologous genes in deep subseafloor sedimentary metagenomes.</title>
        <authorList>
            <person name="Kawai M."/>
            <person name="Futagami T."/>
            <person name="Toyoda A."/>
            <person name="Takaki Y."/>
            <person name="Nishi S."/>
            <person name="Hori S."/>
            <person name="Arai W."/>
            <person name="Tsubouchi T."/>
            <person name="Morono Y."/>
            <person name="Uchiyama I."/>
            <person name="Ito T."/>
            <person name="Fujiyama A."/>
            <person name="Inagaki F."/>
            <person name="Takami H."/>
        </authorList>
    </citation>
    <scope>NUCLEOTIDE SEQUENCE</scope>
    <source>
        <strain evidence="3">Expedition CK06-06</strain>
    </source>
</reference>
<dbReference type="Gene3D" id="3.40.50.300">
    <property type="entry name" value="P-loop containing nucleotide triphosphate hydrolases"/>
    <property type="match status" value="1"/>
</dbReference>
<name>X1H8E4_9ZZZZ</name>
<feature type="non-terminal residue" evidence="3">
    <location>
        <position position="1"/>
    </location>
</feature>
<keyword evidence="1" id="KW-0547">Nucleotide-binding</keyword>
<comment type="caution">
    <text evidence="3">The sequence shown here is derived from an EMBL/GenBank/DDBJ whole genome shotgun (WGS) entry which is preliminary data.</text>
</comment>
<proteinExistence type="predicted"/>
<accession>X1H8E4</accession>
<dbReference type="InterPro" id="IPR027417">
    <property type="entry name" value="P-loop_NTPase"/>
</dbReference>
<dbReference type="GO" id="GO:0004140">
    <property type="term" value="F:dephospho-CoA kinase activity"/>
    <property type="evidence" value="ECO:0007669"/>
    <property type="project" value="InterPro"/>
</dbReference>
<dbReference type="PROSITE" id="PS51219">
    <property type="entry name" value="DPCK"/>
    <property type="match status" value="1"/>
</dbReference>